<name>A0A812DN40_ACAPH</name>
<gene>
    <name evidence="4" type="ORF">SPHA_57371</name>
</gene>
<dbReference type="GO" id="GO:0005879">
    <property type="term" value="C:axonemal microtubule"/>
    <property type="evidence" value="ECO:0007669"/>
    <property type="project" value="TreeGrafter"/>
</dbReference>
<dbReference type="InterPro" id="IPR039986">
    <property type="entry name" value="CFAP210"/>
</dbReference>
<organism evidence="4 5">
    <name type="scientific">Acanthosepion pharaonis</name>
    <name type="common">Pharaoh cuttlefish</name>
    <name type="synonym">Sepia pharaonis</name>
    <dbReference type="NCBI Taxonomy" id="158019"/>
    <lineage>
        <taxon>Eukaryota</taxon>
        <taxon>Metazoa</taxon>
        <taxon>Spiralia</taxon>
        <taxon>Lophotrochozoa</taxon>
        <taxon>Mollusca</taxon>
        <taxon>Cephalopoda</taxon>
        <taxon>Coleoidea</taxon>
        <taxon>Decapodiformes</taxon>
        <taxon>Sepiida</taxon>
        <taxon>Sepiina</taxon>
        <taxon>Sepiidae</taxon>
        <taxon>Acanthosepion</taxon>
    </lineage>
</organism>
<evidence type="ECO:0000259" key="3">
    <source>
        <dbReference type="Pfam" id="PF13868"/>
    </source>
</evidence>
<dbReference type="Pfam" id="PF13868">
    <property type="entry name" value="TPH"/>
    <property type="match status" value="1"/>
</dbReference>
<reference evidence="4" key="1">
    <citation type="submission" date="2021-01" db="EMBL/GenBank/DDBJ databases">
        <authorList>
            <person name="Li R."/>
            <person name="Bekaert M."/>
        </authorList>
    </citation>
    <scope>NUCLEOTIDE SEQUENCE</scope>
    <source>
        <strain evidence="4">Farmed</strain>
    </source>
</reference>
<dbReference type="PANTHER" id="PTHR28663">
    <property type="entry name" value="COILED-COIL DOMAIN-CONTAINING PROTEIN 173"/>
    <property type="match status" value="1"/>
</dbReference>
<dbReference type="EMBL" id="CAHIKZ030003869">
    <property type="protein sequence ID" value="CAE1304837.1"/>
    <property type="molecule type" value="Genomic_DNA"/>
</dbReference>
<accession>A0A812DN40</accession>
<dbReference type="Proteomes" id="UP000597762">
    <property type="component" value="Unassembled WGS sequence"/>
</dbReference>
<evidence type="ECO:0000256" key="2">
    <source>
        <dbReference type="SAM" id="Coils"/>
    </source>
</evidence>
<feature type="coiled-coil region" evidence="2">
    <location>
        <begin position="208"/>
        <end position="361"/>
    </location>
</feature>
<proteinExistence type="predicted"/>
<feature type="coiled-coil region" evidence="2">
    <location>
        <begin position="50"/>
        <end position="117"/>
    </location>
</feature>
<keyword evidence="5" id="KW-1185">Reference proteome</keyword>
<feature type="domain" description="Trichohyalin-plectin-homology" evidence="3">
    <location>
        <begin position="132"/>
        <end position="474"/>
    </location>
</feature>
<evidence type="ECO:0000313" key="4">
    <source>
        <dbReference type="EMBL" id="CAE1304837.1"/>
    </source>
</evidence>
<evidence type="ECO:0000256" key="1">
    <source>
        <dbReference type="ARBA" id="ARBA00023054"/>
    </source>
</evidence>
<dbReference type="AlphaFoldDB" id="A0A812DN40"/>
<dbReference type="InterPro" id="IPR043597">
    <property type="entry name" value="TPH_dom"/>
</dbReference>
<comment type="caution">
    <text evidence="4">The sequence shown here is derived from an EMBL/GenBank/DDBJ whole genome shotgun (WGS) entry which is preliminary data.</text>
</comment>
<keyword evidence="1 2" id="KW-0175">Coiled coil</keyword>
<dbReference type="PANTHER" id="PTHR28663:SF1">
    <property type="entry name" value="CILIA- AND FLAGELLA- ASSOCIATED PROTEIN 210"/>
    <property type="match status" value="1"/>
</dbReference>
<dbReference type="OrthoDB" id="331765at2759"/>
<evidence type="ECO:0000313" key="5">
    <source>
        <dbReference type="Proteomes" id="UP000597762"/>
    </source>
</evidence>
<protein>
    <recommendedName>
        <fullName evidence="3">Trichohyalin-plectin-homology domain-containing protein</fullName>
    </recommendedName>
</protein>
<feature type="coiled-coil region" evidence="2">
    <location>
        <begin position="393"/>
        <end position="458"/>
    </location>
</feature>
<sequence length="513" mass="62200">MSALIEGKRITKEQDSMLHVHLVKPNVDLRQVTVLTAKDWQRIQDELHWKEIEAEKVRRWKERKERMKEKSENIVKNWPNSLMNLRQKKLDDIKKKKESAEERRKEMDLEWAEYQAALRKDIIEKAKEKQYYQTERVRNLHSAYLMTEVMKEREEQIKLKQMLADNDKIREKQWADKVKEENEKIMEIEKLRIMEIRKSLMEKAEFVKSQINRTLDLKEKEKDKMRKEQVELNKLAEQWRLEKEEQNKLHRENVKRSAMENRKQIEENEHIRKLQEQLEEEDNKQCRIYADAKRKLMKLRAAREKEIADERQKYLDFIVDKLSRNMQKKKDDEDERIAKAVAEMDAKQKAEEEEKERKRREVVAQCQQHLLEKKREDEQKKMELIKADREYLKDRMEADAICQKNDLEKMEKEKQGKLALRDYHKKQIEQKKLKEEELQEYNRKFNRAADDLKKQEEIQFQMYAQNLIKQSAQKGRNVYPLLAAACQNSTPPKSAPVKSISPNDDRKNLGFIW</sequence>